<dbReference type="PANTHER" id="PTHR30244">
    <property type="entry name" value="TRANSAMINASE"/>
    <property type="match status" value="1"/>
</dbReference>
<reference evidence="4" key="1">
    <citation type="journal article" date="2019" name="Int. J. Syst. Evol. Microbiol.">
        <title>The Global Catalogue of Microorganisms (GCM) 10K type strain sequencing project: providing services to taxonomists for standard genome sequencing and annotation.</title>
        <authorList>
            <consortium name="The Broad Institute Genomics Platform"/>
            <consortium name="The Broad Institute Genome Sequencing Center for Infectious Disease"/>
            <person name="Wu L."/>
            <person name="Ma J."/>
        </authorList>
    </citation>
    <scope>NUCLEOTIDE SEQUENCE [LARGE SCALE GENOMIC DNA]</scope>
    <source>
        <strain evidence="4">KACC 12602</strain>
    </source>
</reference>
<sequence length="368" mass="40527">MKIIPIFNTFIHPSAKDNVNAVLSSTFLSEGKLVKEFETRLSSDLGIVNPLALNSGTSALHLAIVLAGVKPGDEVICPAQTFVATALVVCQEKAIPVFADIKYEDGNIDPKSIEEKITERTKAIIAVHWGGNPCDMDEIHAIAGKHNLMVIEDAAHAPGATYKGKPIGAISDFTCFSFQAIKHITTGDGGAICCLDDKMAEEALKRRWFGINRANSPLSVLGERVYDITEVGYKYHLNDYAAALGLANLEGFKDRLMYRQKLVDRYRDGLAEVSGITLFKKSEDRESANWLFGFHVEKREDFILALKAQGITASVVHDGIDHNSLFGGTRKDLVNQLKFNETQIHIPIHDAMKGDDVDYILNVVKKGW</sequence>
<gene>
    <name evidence="3" type="ORF">ACFPIB_01890</name>
</gene>
<dbReference type="InterPro" id="IPR000653">
    <property type="entry name" value="DegT/StrS_aminotransferase"/>
</dbReference>
<evidence type="ECO:0000313" key="4">
    <source>
        <dbReference type="Proteomes" id="UP001596161"/>
    </source>
</evidence>
<dbReference type="InterPro" id="IPR015424">
    <property type="entry name" value="PyrdxlP-dep_Trfase"/>
</dbReference>
<evidence type="ECO:0000256" key="1">
    <source>
        <dbReference type="ARBA" id="ARBA00037999"/>
    </source>
</evidence>
<comment type="caution">
    <text evidence="3">The sequence shown here is derived from an EMBL/GenBank/DDBJ whole genome shotgun (WGS) entry which is preliminary data.</text>
</comment>
<evidence type="ECO:0000256" key="2">
    <source>
        <dbReference type="RuleBase" id="RU004508"/>
    </source>
</evidence>
<dbReference type="InterPro" id="IPR015421">
    <property type="entry name" value="PyrdxlP-dep_Trfase_major"/>
</dbReference>
<dbReference type="GO" id="GO:0008483">
    <property type="term" value="F:transaminase activity"/>
    <property type="evidence" value="ECO:0007669"/>
    <property type="project" value="UniProtKB-KW"/>
</dbReference>
<dbReference type="InterPro" id="IPR015422">
    <property type="entry name" value="PyrdxlP-dep_Trfase_small"/>
</dbReference>
<dbReference type="RefSeq" id="WP_378015720.1">
    <property type="nucleotide sequence ID" value="NZ_JBHSKT010000001.1"/>
</dbReference>
<dbReference type="EMBL" id="JBHSKT010000001">
    <property type="protein sequence ID" value="MFC5269342.1"/>
    <property type="molecule type" value="Genomic_DNA"/>
</dbReference>
<proteinExistence type="inferred from homology"/>
<dbReference type="CDD" id="cd00616">
    <property type="entry name" value="AHBA_syn"/>
    <property type="match status" value="1"/>
</dbReference>
<name>A0ABW0E4U3_9BACT</name>
<keyword evidence="3" id="KW-0808">Transferase</keyword>
<dbReference type="Pfam" id="PF01041">
    <property type="entry name" value="DegT_DnrJ_EryC1"/>
    <property type="match status" value="1"/>
</dbReference>
<accession>A0ABW0E4U3</accession>
<keyword evidence="2" id="KW-0663">Pyridoxal phosphate</keyword>
<keyword evidence="3" id="KW-0032">Aminotransferase</keyword>
<dbReference type="Gene3D" id="3.90.1150.10">
    <property type="entry name" value="Aspartate Aminotransferase, domain 1"/>
    <property type="match status" value="1"/>
</dbReference>
<dbReference type="Gene3D" id="3.40.640.10">
    <property type="entry name" value="Type I PLP-dependent aspartate aminotransferase-like (Major domain)"/>
    <property type="match status" value="1"/>
</dbReference>
<evidence type="ECO:0000313" key="3">
    <source>
        <dbReference type="EMBL" id="MFC5269342.1"/>
    </source>
</evidence>
<dbReference type="Proteomes" id="UP001596161">
    <property type="component" value="Unassembled WGS sequence"/>
</dbReference>
<comment type="similarity">
    <text evidence="1 2">Belongs to the DegT/DnrJ/EryC1 family.</text>
</comment>
<protein>
    <submittedName>
        <fullName evidence="3">DegT/DnrJ/EryC1/StrS family aminotransferase</fullName>
    </submittedName>
</protein>
<dbReference type="PANTHER" id="PTHR30244:SF34">
    <property type="entry name" value="DTDP-4-AMINO-4,6-DIDEOXYGALACTOSE TRANSAMINASE"/>
    <property type="match status" value="1"/>
</dbReference>
<keyword evidence="4" id="KW-1185">Reference proteome</keyword>
<dbReference type="SUPFAM" id="SSF53383">
    <property type="entry name" value="PLP-dependent transferases"/>
    <property type="match status" value="1"/>
</dbReference>
<dbReference type="PIRSF" id="PIRSF000390">
    <property type="entry name" value="PLP_StrS"/>
    <property type="match status" value="1"/>
</dbReference>
<organism evidence="3 4">
    <name type="scientific">Adhaeribacter terreus</name>
    <dbReference type="NCBI Taxonomy" id="529703"/>
    <lineage>
        <taxon>Bacteria</taxon>
        <taxon>Pseudomonadati</taxon>
        <taxon>Bacteroidota</taxon>
        <taxon>Cytophagia</taxon>
        <taxon>Cytophagales</taxon>
        <taxon>Hymenobacteraceae</taxon>
        <taxon>Adhaeribacter</taxon>
    </lineage>
</organism>